<gene>
    <name evidence="4" type="ORF">TREES_T100017177</name>
</gene>
<dbReference type="GO" id="GO:0005654">
    <property type="term" value="C:nucleoplasm"/>
    <property type="evidence" value="ECO:0007669"/>
    <property type="project" value="TreeGrafter"/>
</dbReference>
<feature type="compositionally biased region" description="Basic and acidic residues" evidence="3">
    <location>
        <begin position="64"/>
        <end position="86"/>
    </location>
</feature>
<dbReference type="Proteomes" id="UP000011518">
    <property type="component" value="Unassembled WGS sequence"/>
</dbReference>
<evidence type="ECO:0000256" key="2">
    <source>
        <dbReference type="ARBA" id="ARBA00022803"/>
    </source>
</evidence>
<dbReference type="InterPro" id="IPR051730">
    <property type="entry name" value="NASP-like"/>
</dbReference>
<reference evidence="5" key="2">
    <citation type="journal article" date="2013" name="Nat. Commun.">
        <title>Genome of the Chinese tree shrew.</title>
        <authorList>
            <person name="Fan Y."/>
            <person name="Huang Z.Y."/>
            <person name="Cao C.C."/>
            <person name="Chen C.S."/>
            <person name="Chen Y.X."/>
            <person name="Fan D.D."/>
            <person name="He J."/>
            <person name="Hou H.L."/>
            <person name="Hu L."/>
            <person name="Hu X.T."/>
            <person name="Jiang X.T."/>
            <person name="Lai R."/>
            <person name="Lang Y.S."/>
            <person name="Liang B."/>
            <person name="Liao S.G."/>
            <person name="Mu D."/>
            <person name="Ma Y.Y."/>
            <person name="Niu Y.Y."/>
            <person name="Sun X.Q."/>
            <person name="Xia J.Q."/>
            <person name="Xiao J."/>
            <person name="Xiong Z.Q."/>
            <person name="Xu L."/>
            <person name="Yang L."/>
            <person name="Zhang Y."/>
            <person name="Zhao W."/>
            <person name="Zhao X.D."/>
            <person name="Zheng Y.T."/>
            <person name="Zhou J.M."/>
            <person name="Zhu Y.B."/>
            <person name="Zhang G.J."/>
            <person name="Wang J."/>
            <person name="Yao Y.G."/>
        </authorList>
    </citation>
    <scope>NUCLEOTIDE SEQUENCE [LARGE SCALE GENOMIC DNA]</scope>
</reference>
<dbReference type="GO" id="GO:0034080">
    <property type="term" value="P:CENP-A containing chromatin assembly"/>
    <property type="evidence" value="ECO:0007669"/>
    <property type="project" value="TreeGrafter"/>
</dbReference>
<dbReference type="AlphaFoldDB" id="L9KHD8"/>
<feature type="region of interest" description="Disordered" evidence="3">
    <location>
        <begin position="61"/>
        <end position="128"/>
    </location>
</feature>
<evidence type="ECO:0000313" key="4">
    <source>
        <dbReference type="EMBL" id="ELW61909.1"/>
    </source>
</evidence>
<dbReference type="STRING" id="246437.L9KHD8"/>
<evidence type="ECO:0000256" key="1">
    <source>
        <dbReference type="ARBA" id="ARBA00022737"/>
    </source>
</evidence>
<evidence type="ECO:0000256" key="3">
    <source>
        <dbReference type="SAM" id="MobiDB-lite"/>
    </source>
</evidence>
<sequence>MTKLNEQIKEAEGSPTEYEKEIEELNELLPEIREKIEDAKESQHSGNVAELALKATLVVCSTSEKNRRPEKESPQKDDAKKAKQKPEVNGSSGDAVLSGNKVLENMERLRIRPKPGSRRGDSGGWGYS</sequence>
<accession>L9KHD8</accession>
<dbReference type="InParanoid" id="L9KHD8"/>
<dbReference type="GO" id="GO:0006335">
    <property type="term" value="P:DNA replication-dependent chromatin assembly"/>
    <property type="evidence" value="ECO:0007669"/>
    <property type="project" value="TreeGrafter"/>
</dbReference>
<keyword evidence="1" id="KW-0677">Repeat</keyword>
<dbReference type="PANTHER" id="PTHR15081:SF1">
    <property type="entry name" value="NUCLEAR AUTOANTIGENIC SPERM PROTEIN"/>
    <property type="match status" value="1"/>
</dbReference>
<proteinExistence type="predicted"/>
<organism evidence="4 5">
    <name type="scientific">Tupaia chinensis</name>
    <name type="common">Chinese tree shrew</name>
    <name type="synonym">Tupaia belangeri chinensis</name>
    <dbReference type="NCBI Taxonomy" id="246437"/>
    <lineage>
        <taxon>Eukaryota</taxon>
        <taxon>Metazoa</taxon>
        <taxon>Chordata</taxon>
        <taxon>Craniata</taxon>
        <taxon>Vertebrata</taxon>
        <taxon>Euteleostomi</taxon>
        <taxon>Mammalia</taxon>
        <taxon>Eutheria</taxon>
        <taxon>Euarchontoglires</taxon>
        <taxon>Scandentia</taxon>
        <taxon>Tupaiidae</taxon>
        <taxon>Tupaia</taxon>
    </lineage>
</organism>
<keyword evidence="2" id="KW-0802">TPR repeat</keyword>
<protein>
    <submittedName>
        <fullName evidence="4">Nuclear autoantigenic sperm protein</fullName>
    </submittedName>
</protein>
<name>L9KHD8_TUPCH</name>
<dbReference type="EMBL" id="KB320851">
    <property type="protein sequence ID" value="ELW61909.1"/>
    <property type="molecule type" value="Genomic_DNA"/>
</dbReference>
<reference evidence="5" key="1">
    <citation type="submission" date="2012-07" db="EMBL/GenBank/DDBJ databases">
        <title>Genome of the Chinese tree shrew, a rising model animal genetically related to primates.</title>
        <authorList>
            <person name="Zhang G."/>
            <person name="Fan Y."/>
            <person name="Yao Y."/>
            <person name="Huang Z."/>
        </authorList>
    </citation>
    <scope>NUCLEOTIDE SEQUENCE [LARGE SCALE GENOMIC DNA]</scope>
</reference>
<dbReference type="GO" id="GO:0042393">
    <property type="term" value="F:histone binding"/>
    <property type="evidence" value="ECO:0007669"/>
    <property type="project" value="TreeGrafter"/>
</dbReference>
<evidence type="ECO:0000313" key="5">
    <source>
        <dbReference type="Proteomes" id="UP000011518"/>
    </source>
</evidence>
<dbReference type="PANTHER" id="PTHR15081">
    <property type="entry name" value="NUCLEAR AUTOANTIGENIC SPERM PROTEIN NASP -RELATED"/>
    <property type="match status" value="1"/>
</dbReference>
<keyword evidence="5" id="KW-1185">Reference proteome</keyword>